<feature type="transmembrane region" description="Helical" evidence="1">
    <location>
        <begin position="179"/>
        <end position="196"/>
    </location>
</feature>
<feature type="transmembrane region" description="Helical" evidence="1">
    <location>
        <begin position="146"/>
        <end position="167"/>
    </location>
</feature>
<keyword evidence="1" id="KW-0812">Transmembrane</keyword>
<keyword evidence="1" id="KW-0472">Membrane</keyword>
<evidence type="ECO:0000313" key="4">
    <source>
        <dbReference type="EMBL" id="OAJ63316.1"/>
    </source>
</evidence>
<evidence type="ECO:0000313" key="3">
    <source>
        <dbReference type="EMBL" id="OAJ59402.1"/>
    </source>
</evidence>
<feature type="transmembrane region" description="Helical" evidence="1">
    <location>
        <begin position="24"/>
        <end position="47"/>
    </location>
</feature>
<evidence type="ECO:0000313" key="5">
    <source>
        <dbReference type="Proteomes" id="UP000077961"/>
    </source>
</evidence>
<evidence type="ECO:0000259" key="2">
    <source>
        <dbReference type="Pfam" id="PF02517"/>
    </source>
</evidence>
<reference evidence="5 6" key="1">
    <citation type="submission" date="2016-04" db="EMBL/GenBank/DDBJ databases">
        <title>Reclassification of Paraburkholderia panaciterrae (Farh et al. 2015) Dobritsa &amp; Samadpour 2016 as a later homotypic synonym of Paraburkholderia ginsengiterrae (Farh et al. 2015) Dobritsa &amp; Samadpour 2016.</title>
        <authorList>
            <person name="Dobritsa A.P."/>
            <person name="Kutumbaka K."/>
            <person name="Samadpour M."/>
        </authorList>
    </citation>
    <scope>NUCLEOTIDE SEQUENCE [LARGE SCALE GENOMIC DNA]</scope>
    <source>
        <strain evidence="4 6">DCY85</strain>
        <strain evidence="3 5">DCY85-1</strain>
    </source>
</reference>
<protein>
    <recommendedName>
        <fullName evidence="2">CAAX prenyl protease 2/Lysostaphin resistance protein A-like domain-containing protein</fullName>
    </recommendedName>
</protein>
<dbReference type="Proteomes" id="UP000077961">
    <property type="component" value="Unassembled WGS sequence"/>
</dbReference>
<dbReference type="RefSeq" id="WP_064267656.1">
    <property type="nucleotide sequence ID" value="NZ_LXJZ01000140.1"/>
</dbReference>
<dbReference type="EMBL" id="LXKA01000132">
    <property type="protein sequence ID" value="OAJ63316.1"/>
    <property type="molecule type" value="Genomic_DNA"/>
</dbReference>
<feature type="transmembrane region" description="Helical" evidence="1">
    <location>
        <begin position="103"/>
        <end position="126"/>
    </location>
</feature>
<keyword evidence="1" id="KW-1133">Transmembrane helix</keyword>
<dbReference type="GO" id="GO:0004175">
    <property type="term" value="F:endopeptidase activity"/>
    <property type="evidence" value="ECO:0007669"/>
    <property type="project" value="UniProtKB-ARBA"/>
</dbReference>
<proteinExistence type="predicted"/>
<organism evidence="4 6">
    <name type="scientific">Paraburkholderia ginsengiterrae</name>
    <dbReference type="NCBI Taxonomy" id="1462993"/>
    <lineage>
        <taxon>Bacteria</taxon>
        <taxon>Pseudomonadati</taxon>
        <taxon>Pseudomonadota</taxon>
        <taxon>Betaproteobacteria</taxon>
        <taxon>Burkholderiales</taxon>
        <taxon>Burkholderiaceae</taxon>
        <taxon>Paraburkholderia</taxon>
    </lineage>
</organism>
<dbReference type="Pfam" id="PF02517">
    <property type="entry name" value="Rce1-like"/>
    <property type="match status" value="1"/>
</dbReference>
<dbReference type="OrthoDB" id="9004744at2"/>
<comment type="caution">
    <text evidence="4">The sequence shown here is derived from an EMBL/GenBank/DDBJ whole genome shotgun (WGS) entry which is preliminary data.</text>
</comment>
<sequence length="303" mass="33900">MESKTDYSFIDFAKLGRTDWRATALTILILVCVNIVSTFGVLLFAGWSAYIDHFNAASAAGLITGLGSPLCVVGFWIACKTALRRPFRSLISADLTFSVRRCLFGAALFLPVNVLAIIAMTLYASMRYDEWMNPFGQFRVPNGGEIFAAASAILAIPFLAFAEELFFRGWLTQTLRQYVRIRFVIVAIVALAFAAYHTQYSFHMKALLFASSFWFSALSLRDQRLELAVGAHSMLNICVALELLFFTGVPHAQSSAAVTTFDWMFLVALKGMLPFALMYWLLQKTNGWFTPNRVARVSDIQRV</sequence>
<evidence type="ECO:0000313" key="6">
    <source>
        <dbReference type="Proteomes" id="UP000078116"/>
    </source>
</evidence>
<name>A0A1A9NBW7_9BURK</name>
<keyword evidence="5" id="KW-1185">Reference proteome</keyword>
<feature type="transmembrane region" description="Helical" evidence="1">
    <location>
        <begin position="261"/>
        <end position="282"/>
    </location>
</feature>
<evidence type="ECO:0000256" key="1">
    <source>
        <dbReference type="SAM" id="Phobius"/>
    </source>
</evidence>
<dbReference type="InterPro" id="IPR003675">
    <property type="entry name" value="Rce1/LyrA-like_dom"/>
</dbReference>
<feature type="transmembrane region" description="Helical" evidence="1">
    <location>
        <begin position="227"/>
        <end position="249"/>
    </location>
</feature>
<gene>
    <name evidence="3" type="ORF">A6V36_27545</name>
    <name evidence="4" type="ORF">A6V37_20695</name>
</gene>
<feature type="transmembrane region" description="Helical" evidence="1">
    <location>
        <begin position="59"/>
        <end position="83"/>
    </location>
</feature>
<dbReference type="Proteomes" id="UP000078116">
    <property type="component" value="Unassembled WGS sequence"/>
</dbReference>
<dbReference type="AlphaFoldDB" id="A0A1A9NBW7"/>
<accession>A0A1A9NBW7</accession>
<dbReference type="EMBL" id="LXJZ01000140">
    <property type="protein sequence ID" value="OAJ59402.1"/>
    <property type="molecule type" value="Genomic_DNA"/>
</dbReference>
<feature type="domain" description="CAAX prenyl protease 2/Lysostaphin resistance protein A-like" evidence="2">
    <location>
        <begin position="149"/>
        <end position="237"/>
    </location>
</feature>
<dbReference type="GO" id="GO:0080120">
    <property type="term" value="P:CAAX-box protein maturation"/>
    <property type="evidence" value="ECO:0007669"/>
    <property type="project" value="UniProtKB-ARBA"/>
</dbReference>